<name>F8EV16_ZYMMT</name>
<dbReference type="RefSeq" id="WP_013933703.1">
    <property type="nucleotide sequence ID" value="NC_015709.1"/>
</dbReference>
<comment type="cofactor">
    <cofactor evidence="1 14 15">
        <name>Zn(2+)</name>
        <dbReference type="ChEBI" id="CHEBI:29105"/>
    </cofactor>
</comment>
<evidence type="ECO:0000256" key="4">
    <source>
        <dbReference type="ARBA" id="ARBA00012783"/>
    </source>
</evidence>
<proteinExistence type="inferred from homology"/>
<evidence type="ECO:0000313" key="17">
    <source>
        <dbReference type="EMBL" id="AEI37304.1"/>
    </source>
</evidence>
<gene>
    <name evidence="17" type="ordered locus">Zymop_0401</name>
</gene>
<dbReference type="GO" id="GO:0004126">
    <property type="term" value="F:cytidine deaminase activity"/>
    <property type="evidence" value="ECO:0007669"/>
    <property type="project" value="UniProtKB-UniRule"/>
</dbReference>
<evidence type="ECO:0000256" key="1">
    <source>
        <dbReference type="ARBA" id="ARBA00001947"/>
    </source>
</evidence>
<evidence type="ECO:0000256" key="6">
    <source>
        <dbReference type="ARBA" id="ARBA00022723"/>
    </source>
</evidence>
<comment type="catalytic activity">
    <reaction evidence="10 15">
        <text>2'-deoxycytidine + H2O + H(+) = 2'-deoxyuridine + NH4(+)</text>
        <dbReference type="Rhea" id="RHEA:13433"/>
        <dbReference type="ChEBI" id="CHEBI:15377"/>
        <dbReference type="ChEBI" id="CHEBI:15378"/>
        <dbReference type="ChEBI" id="CHEBI:15698"/>
        <dbReference type="ChEBI" id="CHEBI:16450"/>
        <dbReference type="ChEBI" id="CHEBI:28938"/>
        <dbReference type="EC" id="3.5.4.5"/>
    </reaction>
</comment>
<dbReference type="Gene3D" id="3.40.140.10">
    <property type="entry name" value="Cytidine Deaminase, domain 2"/>
    <property type="match status" value="1"/>
</dbReference>
<reference evidence="17 18" key="1">
    <citation type="journal article" date="2011" name="J. Bacteriol.">
        <title>Genome sequence of the ethanol-producing Zymomonas mobilis subsp. pomaceae lectotype strain ATCC 29192.</title>
        <authorList>
            <person name="Kouvelis V.N."/>
            <person name="Davenport K.W."/>
            <person name="Brettin T.S."/>
            <person name="Bruce D."/>
            <person name="Detter C."/>
            <person name="Han C.S."/>
            <person name="Nolan M."/>
            <person name="Tapia R."/>
            <person name="Damoulaki A."/>
            <person name="Kyrpides N.C."/>
            <person name="Typas M.A."/>
            <person name="Pappas K.M."/>
        </authorList>
    </citation>
    <scope>NUCLEOTIDE SEQUENCE [LARGE SCALE GENOMIC DNA]</scope>
    <source>
        <strain evidence="18">ATCC 29192 / DSM 22645 / JCM 10191 / CCUG 17912 / NBRC 13757 / NCIMB 11200 / NRRL B-4491 / Barker I</strain>
    </source>
</reference>
<feature type="active site" description="Proton donor" evidence="12">
    <location>
        <position position="67"/>
    </location>
</feature>
<evidence type="ECO:0000256" key="9">
    <source>
        <dbReference type="ARBA" id="ARBA00032005"/>
    </source>
</evidence>
<dbReference type="InterPro" id="IPR002125">
    <property type="entry name" value="CMP_dCMP_dom"/>
</dbReference>
<evidence type="ECO:0000256" key="5">
    <source>
        <dbReference type="ARBA" id="ARBA00018266"/>
    </source>
</evidence>
<dbReference type="InterPro" id="IPR016193">
    <property type="entry name" value="Cytidine_deaminase-like"/>
</dbReference>
<dbReference type="PATRIC" id="fig|579138.3.peg.419"/>
<dbReference type="InterPro" id="IPR050202">
    <property type="entry name" value="Cyt/Deoxycyt_deaminase"/>
</dbReference>
<dbReference type="InterPro" id="IPR006262">
    <property type="entry name" value="Cyt_deam_tetra"/>
</dbReference>
<keyword evidence="6 14" id="KW-0479">Metal-binding</keyword>
<evidence type="ECO:0000256" key="10">
    <source>
        <dbReference type="ARBA" id="ARBA00049252"/>
    </source>
</evidence>
<dbReference type="GO" id="GO:0008270">
    <property type="term" value="F:zinc ion binding"/>
    <property type="evidence" value="ECO:0007669"/>
    <property type="project" value="UniProtKB-UniRule"/>
</dbReference>
<organism evidence="17 18">
    <name type="scientific">Zymomonas mobilis subsp. pomaceae (strain ATCC 29192 / DSM 22645 / JCM 10191 / CCUG 17912 / NBRC 13757 / NCIMB 11200 / NRRL B-4491 / Barker I)</name>
    <dbReference type="NCBI Taxonomy" id="579138"/>
    <lineage>
        <taxon>Bacteria</taxon>
        <taxon>Pseudomonadati</taxon>
        <taxon>Pseudomonadota</taxon>
        <taxon>Alphaproteobacteria</taxon>
        <taxon>Sphingomonadales</taxon>
        <taxon>Zymomonadaceae</taxon>
        <taxon>Zymomonas</taxon>
    </lineage>
</organism>
<accession>F8EV16</accession>
<feature type="binding site" evidence="14">
    <location>
        <position position="65"/>
    </location>
    <ligand>
        <name>Zn(2+)</name>
        <dbReference type="ChEBI" id="CHEBI:29105"/>
        <note>catalytic</note>
    </ligand>
</feature>
<dbReference type="NCBIfam" id="NF004064">
    <property type="entry name" value="PRK05578.1"/>
    <property type="match status" value="1"/>
</dbReference>
<keyword evidence="8 14" id="KW-0862">Zinc</keyword>
<dbReference type="HOGENOM" id="CLU_097262_0_1_5"/>
<dbReference type="Pfam" id="PF00383">
    <property type="entry name" value="dCMP_cyt_deam_1"/>
    <property type="match status" value="1"/>
</dbReference>
<comment type="function">
    <text evidence="2 15">This enzyme scavenges exogenous and endogenous cytidine and 2'-deoxycytidine for UMP synthesis.</text>
</comment>
<evidence type="ECO:0000256" key="2">
    <source>
        <dbReference type="ARBA" id="ARBA00003949"/>
    </source>
</evidence>
<dbReference type="NCBIfam" id="TIGR01354">
    <property type="entry name" value="cyt_deam_tetra"/>
    <property type="match status" value="1"/>
</dbReference>
<feature type="binding site" evidence="14">
    <location>
        <position position="108"/>
    </location>
    <ligand>
        <name>Zn(2+)</name>
        <dbReference type="ChEBI" id="CHEBI:29105"/>
        <note>catalytic</note>
    </ligand>
</feature>
<dbReference type="Proteomes" id="UP000000491">
    <property type="component" value="Chromosome"/>
</dbReference>
<sequence>MTESNYKYEGPKDKAQSLVDKARQAMKQSYSPYSGFSVGAAVLLQDGSIITGTNFENASYGLTLCAETVAVAIANNTGNLKNIVAIAIIGGKRQKDGFLIGKNPVYPCGRCRQILNEAAQVSQCDLTVYCASAEGDLIKEHKLSELIPFNFGPDDLGITATES</sequence>
<dbReference type="PANTHER" id="PTHR11644:SF2">
    <property type="entry name" value="CYTIDINE DEAMINASE"/>
    <property type="match status" value="1"/>
</dbReference>
<protein>
    <recommendedName>
        <fullName evidence="5 15">Cytidine deaminase</fullName>
        <ecNumber evidence="4 15">3.5.4.5</ecNumber>
    </recommendedName>
    <alternativeName>
        <fullName evidence="9 15">Cytidine aminohydrolase</fullName>
    </alternativeName>
</protein>
<dbReference type="PROSITE" id="PS51747">
    <property type="entry name" value="CYT_DCMP_DEAMINASES_2"/>
    <property type="match status" value="1"/>
</dbReference>
<evidence type="ECO:0000259" key="16">
    <source>
        <dbReference type="PROSITE" id="PS51747"/>
    </source>
</evidence>
<dbReference type="GO" id="GO:0072527">
    <property type="term" value="P:pyrimidine-containing compound metabolic process"/>
    <property type="evidence" value="ECO:0007669"/>
    <property type="project" value="UniProtKB-ARBA"/>
</dbReference>
<evidence type="ECO:0000256" key="14">
    <source>
        <dbReference type="PIRSR" id="PIRSR606262-3"/>
    </source>
</evidence>
<evidence type="ECO:0000256" key="3">
    <source>
        <dbReference type="ARBA" id="ARBA00006576"/>
    </source>
</evidence>
<evidence type="ECO:0000256" key="8">
    <source>
        <dbReference type="ARBA" id="ARBA00022833"/>
    </source>
</evidence>
<evidence type="ECO:0000256" key="7">
    <source>
        <dbReference type="ARBA" id="ARBA00022801"/>
    </source>
</evidence>
<evidence type="ECO:0000256" key="12">
    <source>
        <dbReference type="PIRSR" id="PIRSR606262-1"/>
    </source>
</evidence>
<comment type="catalytic activity">
    <reaction evidence="11 15">
        <text>cytidine + H2O + H(+) = uridine + NH4(+)</text>
        <dbReference type="Rhea" id="RHEA:16069"/>
        <dbReference type="ChEBI" id="CHEBI:15377"/>
        <dbReference type="ChEBI" id="CHEBI:15378"/>
        <dbReference type="ChEBI" id="CHEBI:16704"/>
        <dbReference type="ChEBI" id="CHEBI:17562"/>
        <dbReference type="ChEBI" id="CHEBI:28938"/>
        <dbReference type="EC" id="3.5.4.5"/>
    </reaction>
</comment>
<dbReference type="GO" id="GO:0005829">
    <property type="term" value="C:cytosol"/>
    <property type="evidence" value="ECO:0007669"/>
    <property type="project" value="TreeGrafter"/>
</dbReference>
<dbReference type="EC" id="3.5.4.5" evidence="4 15"/>
<comment type="similarity">
    <text evidence="3 15">Belongs to the cytidine and deoxycytidylate deaminase family.</text>
</comment>
<feature type="domain" description="CMP/dCMP-type deaminase" evidence="16">
    <location>
        <begin position="13"/>
        <end position="154"/>
    </location>
</feature>
<dbReference type="EMBL" id="CP002865">
    <property type="protein sequence ID" value="AEI37304.1"/>
    <property type="molecule type" value="Genomic_DNA"/>
</dbReference>
<dbReference type="AlphaFoldDB" id="F8EV16"/>
<feature type="binding site" evidence="14">
    <location>
        <position position="111"/>
    </location>
    <ligand>
        <name>Zn(2+)</name>
        <dbReference type="ChEBI" id="CHEBI:29105"/>
        <note>catalytic</note>
    </ligand>
</feature>
<keyword evidence="7 15" id="KW-0378">Hydrolase</keyword>
<dbReference type="STRING" id="579138.Zymop_0401"/>
<evidence type="ECO:0000256" key="15">
    <source>
        <dbReference type="RuleBase" id="RU364006"/>
    </source>
</evidence>
<dbReference type="CDD" id="cd01283">
    <property type="entry name" value="cytidine_deaminase"/>
    <property type="match status" value="1"/>
</dbReference>
<evidence type="ECO:0000256" key="13">
    <source>
        <dbReference type="PIRSR" id="PIRSR606262-2"/>
    </source>
</evidence>
<dbReference type="GO" id="GO:0055086">
    <property type="term" value="P:nucleobase-containing small molecule metabolic process"/>
    <property type="evidence" value="ECO:0007669"/>
    <property type="project" value="UniProtKB-ARBA"/>
</dbReference>
<dbReference type="SUPFAM" id="SSF53927">
    <property type="entry name" value="Cytidine deaminase-like"/>
    <property type="match status" value="1"/>
</dbReference>
<dbReference type="PANTHER" id="PTHR11644">
    <property type="entry name" value="CYTIDINE DEAMINASE"/>
    <property type="match status" value="1"/>
</dbReference>
<evidence type="ECO:0000313" key="18">
    <source>
        <dbReference type="Proteomes" id="UP000000491"/>
    </source>
</evidence>
<evidence type="ECO:0000256" key="11">
    <source>
        <dbReference type="ARBA" id="ARBA00049558"/>
    </source>
</evidence>
<dbReference type="eggNOG" id="COG0295">
    <property type="taxonomic scope" value="Bacteria"/>
</dbReference>
<dbReference type="KEGG" id="zmp:Zymop_0401"/>
<feature type="binding site" evidence="13">
    <location>
        <begin position="54"/>
        <end position="60"/>
    </location>
    <ligand>
        <name>substrate</name>
    </ligand>
</feature>